<gene>
    <name evidence="1" type="ORF">METZ01_LOCUS267859</name>
</gene>
<feature type="non-terminal residue" evidence="1">
    <location>
        <position position="261"/>
    </location>
</feature>
<proteinExistence type="predicted"/>
<dbReference type="NCBIfam" id="NF033709">
    <property type="entry name" value="PorV_fam"/>
    <property type="match status" value="1"/>
</dbReference>
<dbReference type="InterPro" id="IPR005362">
    <property type="entry name" value="UPF0164"/>
</dbReference>
<sequence length="261" mass="27129">MRFIRCILLAAVALTATGAYAQNDNAGTTGFSFLKVGVGARAAALGGAYTAISGDLESTAWNPAGIYDVGERAAAVSLTSYLVDTEAGFLCVALPSGSRMWAVSVNYFTYGDLQRTSEDGLATGTFGAFDVTTGLTAAQRVWGDRLTLGATAKWIYSGIDDFSADAMAVDLGVLARGPIPGMTVGASMSNLGTVRSGFTKGYEDSLPVLLRAGVSHRPAHFPVPVLLSGDITIPNDNDAYFTFGVEIRLAGGLSLRPGYSL</sequence>
<accession>A0A382JTL2</accession>
<name>A0A382JTL2_9ZZZZ</name>
<reference evidence="1" key="1">
    <citation type="submission" date="2018-05" db="EMBL/GenBank/DDBJ databases">
        <authorList>
            <person name="Lanie J.A."/>
            <person name="Ng W.-L."/>
            <person name="Kazmierczak K.M."/>
            <person name="Andrzejewski T.M."/>
            <person name="Davidsen T.M."/>
            <person name="Wayne K.J."/>
            <person name="Tettelin H."/>
            <person name="Glass J.I."/>
            <person name="Rusch D."/>
            <person name="Podicherti R."/>
            <person name="Tsui H.-C.T."/>
            <person name="Winkler M.E."/>
        </authorList>
    </citation>
    <scope>NUCLEOTIDE SEQUENCE</scope>
</reference>
<dbReference type="AlphaFoldDB" id="A0A382JTL2"/>
<evidence type="ECO:0000313" key="1">
    <source>
        <dbReference type="EMBL" id="SVC15005.1"/>
    </source>
</evidence>
<organism evidence="1">
    <name type="scientific">marine metagenome</name>
    <dbReference type="NCBI Taxonomy" id="408172"/>
    <lineage>
        <taxon>unclassified sequences</taxon>
        <taxon>metagenomes</taxon>
        <taxon>ecological metagenomes</taxon>
    </lineage>
</organism>
<protein>
    <recommendedName>
        <fullName evidence="2">PorV/PorQ family protein</fullName>
    </recommendedName>
</protein>
<evidence type="ECO:0008006" key="2">
    <source>
        <dbReference type="Google" id="ProtNLM"/>
    </source>
</evidence>
<dbReference type="Pfam" id="PF03687">
    <property type="entry name" value="UPF0164"/>
    <property type="match status" value="1"/>
</dbReference>
<dbReference type="Gene3D" id="2.40.160.60">
    <property type="entry name" value="Outer membrane protein transport protein (OMPP1/FadL/TodX)"/>
    <property type="match status" value="1"/>
</dbReference>
<dbReference type="EMBL" id="UINC01076133">
    <property type="protein sequence ID" value="SVC15005.1"/>
    <property type="molecule type" value="Genomic_DNA"/>
</dbReference>